<gene>
    <name evidence="1" type="ORF">F5876DRAFT_82398</name>
</gene>
<evidence type="ECO:0000313" key="2">
    <source>
        <dbReference type="Proteomes" id="UP001163835"/>
    </source>
</evidence>
<comment type="caution">
    <text evidence="1">The sequence shown here is derived from an EMBL/GenBank/DDBJ whole genome shotgun (WGS) entry which is preliminary data.</text>
</comment>
<name>A0ACC1TJJ1_9AGAR</name>
<organism evidence="1 2">
    <name type="scientific">Lentinula aff. lateritia</name>
    <dbReference type="NCBI Taxonomy" id="2804960"/>
    <lineage>
        <taxon>Eukaryota</taxon>
        <taxon>Fungi</taxon>
        <taxon>Dikarya</taxon>
        <taxon>Basidiomycota</taxon>
        <taxon>Agaricomycotina</taxon>
        <taxon>Agaricomycetes</taxon>
        <taxon>Agaricomycetidae</taxon>
        <taxon>Agaricales</taxon>
        <taxon>Marasmiineae</taxon>
        <taxon>Omphalotaceae</taxon>
        <taxon>Lentinula</taxon>
    </lineage>
</organism>
<sequence>MSSKLNNSTNPPRKAPPKRGRKNQPSTHTNNPADETTQNLLARVAQFESAAIARDEENVQLQAQLAMFMATQGQSLAGLNRVVHPIGQENMDPRLQQGRLERAQNDTTTTAENLFNDIIGPENHQPVVNSQAPSTLLINTNSHRKMIPRPKGQAGKDYCLAAEMGLAKSRKAKKKYNTLLNEWARIPAEGKVMLFGVMREHDPFLNRFEQDWASKAMVRQYIKNKHKPLYQNGTLKVANKYKYLKANATMQDQTVKRGKRKDGHSKNTNKDTGNAGTKNHRHLRCIVYDDNEETPKFIQGSSHDIGGVSLRCRSDPNATSEIDTRDGDKLEGNDCKESPDDDGKE</sequence>
<dbReference type="Proteomes" id="UP001163835">
    <property type="component" value="Unassembled WGS sequence"/>
</dbReference>
<protein>
    <submittedName>
        <fullName evidence="1">Uncharacterized protein</fullName>
    </submittedName>
</protein>
<dbReference type="EMBL" id="MU795748">
    <property type="protein sequence ID" value="KAJ3804939.1"/>
    <property type="molecule type" value="Genomic_DNA"/>
</dbReference>
<reference evidence="1" key="1">
    <citation type="submission" date="2022-09" db="EMBL/GenBank/DDBJ databases">
        <title>A Global Phylogenomic Analysis of the Shiitake Genus Lentinula.</title>
        <authorList>
            <consortium name="DOE Joint Genome Institute"/>
            <person name="Sierra-Patev S."/>
            <person name="Min B."/>
            <person name="Naranjo-Ortiz M."/>
            <person name="Looney B."/>
            <person name="Konkel Z."/>
            <person name="Slot J.C."/>
            <person name="Sakamoto Y."/>
            <person name="Steenwyk J.L."/>
            <person name="Rokas A."/>
            <person name="Carro J."/>
            <person name="Camarero S."/>
            <person name="Ferreira P."/>
            <person name="Molpeceres G."/>
            <person name="Ruiz-Duenas F.J."/>
            <person name="Serrano A."/>
            <person name="Henrissat B."/>
            <person name="Drula E."/>
            <person name="Hughes K.W."/>
            <person name="Mata J.L."/>
            <person name="Ishikawa N.K."/>
            <person name="Vargas-Isla R."/>
            <person name="Ushijima S."/>
            <person name="Smith C.A."/>
            <person name="Ahrendt S."/>
            <person name="Andreopoulos W."/>
            <person name="He G."/>
            <person name="Labutti K."/>
            <person name="Lipzen A."/>
            <person name="Ng V."/>
            <person name="Riley R."/>
            <person name="Sandor L."/>
            <person name="Barry K."/>
            <person name="Martinez A.T."/>
            <person name="Xiao Y."/>
            <person name="Gibbons J.G."/>
            <person name="Terashima K."/>
            <person name="Grigoriev I.V."/>
            <person name="Hibbett D.S."/>
        </authorList>
    </citation>
    <scope>NUCLEOTIDE SEQUENCE</scope>
    <source>
        <strain evidence="1">TMI1499</strain>
    </source>
</reference>
<accession>A0ACC1TJJ1</accession>
<evidence type="ECO:0000313" key="1">
    <source>
        <dbReference type="EMBL" id="KAJ3804939.1"/>
    </source>
</evidence>
<proteinExistence type="predicted"/>
<keyword evidence="2" id="KW-1185">Reference proteome</keyword>